<gene>
    <name evidence="2" type="ORF">DBT_2435</name>
</gene>
<organism evidence="2 3">
    <name type="scientific">Dissulfuribacter thermophilus</name>
    <dbReference type="NCBI Taxonomy" id="1156395"/>
    <lineage>
        <taxon>Bacteria</taxon>
        <taxon>Pseudomonadati</taxon>
        <taxon>Thermodesulfobacteriota</taxon>
        <taxon>Dissulfuribacteria</taxon>
        <taxon>Dissulfuribacterales</taxon>
        <taxon>Dissulfuribacteraceae</taxon>
        <taxon>Dissulfuribacter</taxon>
    </lineage>
</organism>
<proteinExistence type="predicted"/>
<evidence type="ECO:0000256" key="1">
    <source>
        <dbReference type="SAM" id="MobiDB-lite"/>
    </source>
</evidence>
<evidence type="ECO:0000313" key="3">
    <source>
        <dbReference type="Proteomes" id="UP000093080"/>
    </source>
</evidence>
<dbReference type="EMBL" id="MAGO01000018">
    <property type="protein sequence ID" value="OCC14179.1"/>
    <property type="molecule type" value="Genomic_DNA"/>
</dbReference>
<dbReference type="STRING" id="1156395.DBT_2435"/>
<dbReference type="AlphaFoldDB" id="A0A1B9F2L7"/>
<sequence length="44" mass="4857">MALAFLAPTPVATRGPAKARPPSFRKSLLFVFNIFPLLSHLYQA</sequence>
<reference evidence="2 3" key="1">
    <citation type="submission" date="2016-06" db="EMBL/GenBank/DDBJ databases">
        <title>Respiratory ammonification of nitrate coupled to the oxidation of elemental sulfur in deep-sea autotrophic thermophilic bacteria.</title>
        <authorList>
            <person name="Slobodkina G.B."/>
            <person name="Mardanov A.V."/>
            <person name="Ravin N.V."/>
            <person name="Frolova A.A."/>
            <person name="Viryasiv M.B."/>
            <person name="Chernyh N.A."/>
            <person name="Bonch-Osmolovskaya E.A."/>
            <person name="Slobodkin A.I."/>
        </authorList>
    </citation>
    <scope>NUCLEOTIDE SEQUENCE [LARGE SCALE GENOMIC DNA]</scope>
    <source>
        <strain evidence="2 3">S69</strain>
    </source>
</reference>
<name>A0A1B9F2L7_9BACT</name>
<feature type="region of interest" description="Disordered" evidence="1">
    <location>
        <begin position="1"/>
        <end position="21"/>
    </location>
</feature>
<evidence type="ECO:0000313" key="2">
    <source>
        <dbReference type="EMBL" id="OCC14179.1"/>
    </source>
</evidence>
<protein>
    <submittedName>
        <fullName evidence="2">Uncharacterized protein</fullName>
    </submittedName>
</protein>
<accession>A0A1B9F2L7</accession>
<keyword evidence="3" id="KW-1185">Reference proteome</keyword>
<dbReference type="Proteomes" id="UP000093080">
    <property type="component" value="Unassembled WGS sequence"/>
</dbReference>
<comment type="caution">
    <text evidence="2">The sequence shown here is derived from an EMBL/GenBank/DDBJ whole genome shotgun (WGS) entry which is preliminary data.</text>
</comment>